<protein>
    <submittedName>
        <fullName evidence="2">Cyclic nucleotide-binding protein</fullName>
    </submittedName>
</protein>
<sequence length="191" mass="22026">MNNELEAYISTYFGVVRPKEIKAISDLFQLTSIKKGAYFLKAGKKSERLSFVQSGLLRVFVQTADKEVTQWITTKGQFATDLSSLVFDSPARWDIQALVDTEMYSISKADYEKIGSLIPEWHLLEKLFIVRCFTMMEDRIFSHLSMSAEERYQVFFENNAALFNEVPLQYIASMLGMTPETFSRIRKKIAN</sequence>
<reference evidence="2 3" key="1">
    <citation type="submission" date="2018-06" db="EMBL/GenBank/DDBJ databases">
        <title>The draft genome sequence of Crocinitomix sp. SM1701.</title>
        <authorList>
            <person name="Zhang X."/>
        </authorList>
    </citation>
    <scope>NUCLEOTIDE SEQUENCE [LARGE SCALE GENOMIC DNA]</scope>
    <source>
        <strain evidence="2 3">SM1701</strain>
    </source>
</reference>
<evidence type="ECO:0000259" key="1">
    <source>
        <dbReference type="PROSITE" id="PS50042"/>
    </source>
</evidence>
<dbReference type="RefSeq" id="WP_111062733.1">
    <property type="nucleotide sequence ID" value="NZ_JBHUCU010000016.1"/>
</dbReference>
<dbReference type="InterPro" id="IPR018490">
    <property type="entry name" value="cNMP-bd_dom_sf"/>
</dbReference>
<dbReference type="OrthoDB" id="758145at2"/>
<dbReference type="InterPro" id="IPR000595">
    <property type="entry name" value="cNMP-bd_dom"/>
</dbReference>
<dbReference type="Proteomes" id="UP000249248">
    <property type="component" value="Unassembled WGS sequence"/>
</dbReference>
<dbReference type="InterPro" id="IPR014710">
    <property type="entry name" value="RmlC-like_jellyroll"/>
</dbReference>
<dbReference type="EMBL" id="QKSB01000004">
    <property type="protein sequence ID" value="PZE17208.1"/>
    <property type="molecule type" value="Genomic_DNA"/>
</dbReference>
<proteinExistence type="predicted"/>
<dbReference type="CDD" id="cd00038">
    <property type="entry name" value="CAP_ED"/>
    <property type="match status" value="1"/>
</dbReference>
<accession>A0A2W1NR94</accession>
<keyword evidence="3" id="KW-1185">Reference proteome</keyword>
<evidence type="ECO:0000313" key="2">
    <source>
        <dbReference type="EMBL" id="PZE17208.1"/>
    </source>
</evidence>
<evidence type="ECO:0000313" key="3">
    <source>
        <dbReference type="Proteomes" id="UP000249248"/>
    </source>
</evidence>
<dbReference type="Gene3D" id="2.60.120.10">
    <property type="entry name" value="Jelly Rolls"/>
    <property type="match status" value="1"/>
</dbReference>
<organism evidence="2 3">
    <name type="scientific">Putridiphycobacter roseus</name>
    <dbReference type="NCBI Taxonomy" id="2219161"/>
    <lineage>
        <taxon>Bacteria</taxon>
        <taxon>Pseudomonadati</taxon>
        <taxon>Bacteroidota</taxon>
        <taxon>Flavobacteriia</taxon>
        <taxon>Flavobacteriales</taxon>
        <taxon>Crocinitomicaceae</taxon>
        <taxon>Putridiphycobacter</taxon>
    </lineage>
</organism>
<gene>
    <name evidence="2" type="ORF">DNU06_08010</name>
</gene>
<feature type="domain" description="Cyclic nucleotide-binding" evidence="1">
    <location>
        <begin position="12"/>
        <end position="114"/>
    </location>
</feature>
<dbReference type="SUPFAM" id="SSF51206">
    <property type="entry name" value="cAMP-binding domain-like"/>
    <property type="match status" value="1"/>
</dbReference>
<dbReference type="PROSITE" id="PS50042">
    <property type="entry name" value="CNMP_BINDING_3"/>
    <property type="match status" value="1"/>
</dbReference>
<dbReference type="AlphaFoldDB" id="A0A2W1NR94"/>
<name>A0A2W1NR94_9FLAO</name>
<comment type="caution">
    <text evidence="2">The sequence shown here is derived from an EMBL/GenBank/DDBJ whole genome shotgun (WGS) entry which is preliminary data.</text>
</comment>
<dbReference type="Pfam" id="PF00027">
    <property type="entry name" value="cNMP_binding"/>
    <property type="match status" value="1"/>
</dbReference>